<protein>
    <submittedName>
        <fullName evidence="3 4">Arf-GAP with dual PH domain-containing protein 1-like</fullName>
    </submittedName>
</protein>
<dbReference type="SUPFAM" id="SSF50729">
    <property type="entry name" value="PH domain-like"/>
    <property type="match status" value="1"/>
</dbReference>
<dbReference type="GO" id="GO:0005547">
    <property type="term" value="F:phosphatidylinositol-3,4,5-trisphosphate binding"/>
    <property type="evidence" value="ECO:0007669"/>
    <property type="project" value="TreeGrafter"/>
</dbReference>
<evidence type="ECO:0000259" key="1">
    <source>
        <dbReference type="SMART" id="SM00233"/>
    </source>
</evidence>
<gene>
    <name evidence="3 4" type="primary">LOC121393349</name>
</gene>
<dbReference type="InterPro" id="IPR011993">
    <property type="entry name" value="PH-like_dom_sf"/>
</dbReference>
<dbReference type="InterPro" id="IPR001849">
    <property type="entry name" value="PH_domain"/>
</dbReference>
<keyword evidence="2" id="KW-1185">Reference proteome</keyword>
<feature type="domain" description="PH" evidence="1">
    <location>
        <begin position="24"/>
        <end position="107"/>
    </location>
</feature>
<organism evidence="2 3">
    <name type="scientific">Xenopus laevis</name>
    <name type="common">African clawed frog</name>
    <dbReference type="NCBI Taxonomy" id="8355"/>
    <lineage>
        <taxon>Eukaryota</taxon>
        <taxon>Metazoa</taxon>
        <taxon>Chordata</taxon>
        <taxon>Craniata</taxon>
        <taxon>Vertebrata</taxon>
        <taxon>Euteleostomi</taxon>
        <taxon>Amphibia</taxon>
        <taxon>Batrachia</taxon>
        <taxon>Anura</taxon>
        <taxon>Pipoidea</taxon>
        <taxon>Pipidae</taxon>
        <taxon>Xenopodinae</taxon>
        <taxon>Xenopus</taxon>
        <taxon>Xenopus</taxon>
    </lineage>
</organism>
<dbReference type="GO" id="GO:0005886">
    <property type="term" value="C:plasma membrane"/>
    <property type="evidence" value="ECO:0007669"/>
    <property type="project" value="TreeGrafter"/>
</dbReference>
<sequence>MPKFRRLSSDLIPSDWPSSATCKLPFQKHLTKSKLMALKKRWFTLDHRRLMYFKDPLMSDFLELELWHLRNYGISVTTPGRTYILICESESEWENWLTVFKKVISQPMTVREFSG</sequence>
<dbReference type="Gene3D" id="2.30.29.30">
    <property type="entry name" value="Pleckstrin-homology domain (PH domain)/Phosphotyrosine-binding domain (PTB)"/>
    <property type="match status" value="1"/>
</dbReference>
<dbReference type="KEGG" id="xla:121393349"/>
<dbReference type="InterPro" id="IPR052589">
    <property type="entry name" value="Arf-GAP_dual-PH_domain"/>
</dbReference>
<dbReference type="PANTHER" id="PTHR46021:SF1">
    <property type="entry name" value="ARFGAP WITH DUAL PH DOMAINS 1"/>
    <property type="match status" value="1"/>
</dbReference>
<dbReference type="CTD" id="121393349"/>
<dbReference type="GO" id="GO:0005737">
    <property type="term" value="C:cytoplasm"/>
    <property type="evidence" value="ECO:0007669"/>
    <property type="project" value="TreeGrafter"/>
</dbReference>
<dbReference type="SMART" id="SM00233">
    <property type="entry name" value="PH"/>
    <property type="match status" value="1"/>
</dbReference>
<accession>A0A8J1KJV4</accession>
<evidence type="ECO:0000313" key="2">
    <source>
        <dbReference type="Proteomes" id="UP000186698"/>
    </source>
</evidence>
<dbReference type="AlphaFoldDB" id="A0A8J1KJV4"/>
<dbReference type="OrthoDB" id="73919at2759"/>
<dbReference type="RefSeq" id="XP_041417592.1">
    <property type="nucleotide sequence ID" value="XM_041561658.1"/>
</dbReference>
<evidence type="ECO:0000313" key="3">
    <source>
        <dbReference type="RefSeq" id="XP_041417591.1"/>
    </source>
</evidence>
<evidence type="ECO:0000313" key="4">
    <source>
        <dbReference type="RefSeq" id="XP_041417592.1"/>
    </source>
</evidence>
<dbReference type="Proteomes" id="UP000186698">
    <property type="component" value="Chromosome 4S"/>
</dbReference>
<dbReference type="GO" id="GO:0005096">
    <property type="term" value="F:GTPase activator activity"/>
    <property type="evidence" value="ECO:0007669"/>
    <property type="project" value="TreeGrafter"/>
</dbReference>
<dbReference type="PANTHER" id="PTHR46021">
    <property type="entry name" value="ARF-GAP WITH DUAL PH DOMAIN-CONTAINING PROTEIN 1-LIKE PROTEIN"/>
    <property type="match status" value="1"/>
</dbReference>
<proteinExistence type="predicted"/>
<dbReference type="GeneID" id="121393349"/>
<dbReference type="RefSeq" id="XP_041417591.1">
    <property type="nucleotide sequence ID" value="XM_041561657.1"/>
</dbReference>
<reference evidence="3 4" key="1">
    <citation type="submission" date="2025-04" db="UniProtKB">
        <authorList>
            <consortium name="RefSeq"/>
        </authorList>
    </citation>
    <scope>IDENTIFICATION</scope>
    <source>
        <strain evidence="3 4">J_2021</strain>
        <tissue evidence="3 4">Erythrocytes</tissue>
    </source>
</reference>
<name>A0A8J1KJV4_XENLA</name>